<keyword evidence="5" id="KW-0963">Cytoplasm</keyword>
<dbReference type="SUPFAM" id="SSF51905">
    <property type="entry name" value="FAD/NAD(P)-binding domain"/>
    <property type="match status" value="1"/>
</dbReference>
<dbReference type="HAMAP" id="MF_00845">
    <property type="entry name" value="TetX_monooxygenase"/>
    <property type="match status" value="1"/>
</dbReference>
<organism evidence="7 8">
    <name type="scientific">Spirosoma flavum</name>
    <dbReference type="NCBI Taxonomy" id="2048557"/>
    <lineage>
        <taxon>Bacteria</taxon>
        <taxon>Pseudomonadati</taxon>
        <taxon>Bacteroidota</taxon>
        <taxon>Cytophagia</taxon>
        <taxon>Cytophagales</taxon>
        <taxon>Cytophagaceae</taxon>
        <taxon>Spirosoma</taxon>
    </lineage>
</organism>
<comment type="domain">
    <text evidence="5">Consists of an N-terminal FAD-binding domain with a Rossman fold and a C-terminal substrate-binding domain.</text>
</comment>
<dbReference type="Gene3D" id="3.50.50.60">
    <property type="entry name" value="FAD/NAD(P)-binding domain"/>
    <property type="match status" value="1"/>
</dbReference>
<dbReference type="Proteomes" id="UP001597512">
    <property type="component" value="Unassembled WGS sequence"/>
</dbReference>
<keyword evidence="4 5" id="KW-0503">Monooxygenase</keyword>
<comment type="similarity">
    <text evidence="5">Belongs to the aromatic-ring hydroxylase family. TetX subfamily.</text>
</comment>
<comment type="catalytic activity">
    <reaction evidence="5">
        <text>a tetracycline + NADPH + O2 + H(+) = an 11a-hydroxytetracycline + NADP(+) + H2O</text>
        <dbReference type="Rhea" id="RHEA:61444"/>
        <dbReference type="ChEBI" id="CHEBI:15377"/>
        <dbReference type="ChEBI" id="CHEBI:15378"/>
        <dbReference type="ChEBI" id="CHEBI:15379"/>
        <dbReference type="ChEBI" id="CHEBI:57783"/>
        <dbReference type="ChEBI" id="CHEBI:58349"/>
        <dbReference type="ChEBI" id="CHEBI:144644"/>
        <dbReference type="ChEBI" id="CHEBI:144645"/>
    </reaction>
</comment>
<evidence type="ECO:0000256" key="2">
    <source>
        <dbReference type="ARBA" id="ARBA00022827"/>
    </source>
</evidence>
<comment type="subcellular location">
    <subcellularLocation>
        <location evidence="5">Cytoplasm</location>
    </subcellularLocation>
</comment>
<evidence type="ECO:0000256" key="1">
    <source>
        <dbReference type="ARBA" id="ARBA00022630"/>
    </source>
</evidence>
<keyword evidence="3 5" id="KW-0560">Oxidoreductase</keyword>
<dbReference type="InterPro" id="IPR002938">
    <property type="entry name" value="FAD-bd"/>
</dbReference>
<dbReference type="EMBL" id="JBHUOM010000001">
    <property type="protein sequence ID" value="MFD2932489.1"/>
    <property type="molecule type" value="Genomic_DNA"/>
</dbReference>
<evidence type="ECO:0000259" key="6">
    <source>
        <dbReference type="Pfam" id="PF01494"/>
    </source>
</evidence>
<dbReference type="EC" id="1.14.13.-" evidence="5"/>
<comment type="cofactor">
    <cofactor evidence="5">
        <name>FAD</name>
        <dbReference type="ChEBI" id="CHEBI:57692"/>
    </cofactor>
</comment>
<feature type="binding site" evidence="5">
    <location>
        <position position="308"/>
    </location>
    <ligand>
        <name>FAD</name>
        <dbReference type="ChEBI" id="CHEBI:57692"/>
    </ligand>
</feature>
<sequence>MVIKQCKIVLLKNKKIAIIGAGPVGLTMARLLQQKGIDVAVYERDKDAQTRISGGTLDLHKGSGQDAMKKVGLLESYYSMARPMGRTVVDEQGKVLLAKNPTSEEQYDNPEINRNDLKQLLLASLASDTVVWDRKFIGLKEHNGKWLLYFDNNVNAIADLVIGANGGMSKVREYVTDSAIEYTGTVMIQGEVFQPEINCTEFHQLCNDNILMTASNGNLLVANPRNGSVLSYNVIFKKPEEWVHENELNGQNKESIIAFLLNRLPAWHESYKQLFRSTASFVIWPTRKIPLDKPWKNNRSLPITLIGDAAHIMPPFAGQGVNTGLIDASILSDNLSNGKFETIEAAITDYEQKMIIYAKEAQLETSKNELDMQHPNFSFQNFYQ</sequence>
<evidence type="ECO:0000256" key="5">
    <source>
        <dbReference type="HAMAP-Rule" id="MF_00845"/>
    </source>
</evidence>
<evidence type="ECO:0000256" key="4">
    <source>
        <dbReference type="ARBA" id="ARBA00023033"/>
    </source>
</evidence>
<comment type="function">
    <text evidence="5">An FAD-requiring monooxygenase active on some tetracycline antibiotic derivatives, which leads to their inactivation. Hydroxylates carbon 11a of tetracycline and some analogs.</text>
</comment>
<feature type="domain" description="FAD-binding" evidence="6">
    <location>
        <begin position="15"/>
        <end position="336"/>
    </location>
</feature>
<dbReference type="PANTHER" id="PTHR46972:SF1">
    <property type="entry name" value="FAD DEPENDENT OXIDOREDUCTASE DOMAIN-CONTAINING PROTEIN"/>
    <property type="match status" value="1"/>
</dbReference>
<evidence type="ECO:0000313" key="8">
    <source>
        <dbReference type="Proteomes" id="UP001597512"/>
    </source>
</evidence>
<dbReference type="InterPro" id="IPR036188">
    <property type="entry name" value="FAD/NAD-bd_sf"/>
</dbReference>
<dbReference type="RefSeq" id="WP_381497403.1">
    <property type="nucleotide sequence ID" value="NZ_JBHUOM010000001.1"/>
</dbReference>
<dbReference type="PANTHER" id="PTHR46972">
    <property type="entry name" value="MONOOXYGENASE ASQM-RELATED"/>
    <property type="match status" value="1"/>
</dbReference>
<keyword evidence="8" id="KW-1185">Reference proteome</keyword>
<evidence type="ECO:0000313" key="7">
    <source>
        <dbReference type="EMBL" id="MFD2932489.1"/>
    </source>
</evidence>
<gene>
    <name evidence="7" type="ORF">ACFS25_01780</name>
</gene>
<feature type="binding site" evidence="5">
    <location>
        <position position="114"/>
    </location>
    <ligand>
        <name>FAD</name>
        <dbReference type="ChEBI" id="CHEBI:57692"/>
    </ligand>
</feature>
<name>A0ABW6ACF6_9BACT</name>
<keyword evidence="5" id="KW-0521">NADP</keyword>
<accession>A0ABW6ACF6</accession>
<evidence type="ECO:0000256" key="3">
    <source>
        <dbReference type="ARBA" id="ARBA00023002"/>
    </source>
</evidence>
<keyword evidence="1 5" id="KW-0285">Flavoprotein</keyword>
<comment type="subunit">
    <text evidence="5">Monomer.</text>
</comment>
<proteinExistence type="inferred from homology"/>
<feature type="binding site" evidence="5">
    <location>
        <position position="51"/>
    </location>
    <ligand>
        <name>NADPH</name>
        <dbReference type="ChEBI" id="CHEBI:57783"/>
    </ligand>
</feature>
<comment type="caution">
    <text evidence="7">The sequence shown here is derived from an EMBL/GenBank/DDBJ whole genome shotgun (WGS) entry which is preliminary data.</text>
</comment>
<reference evidence="8" key="1">
    <citation type="journal article" date="2019" name="Int. J. Syst. Evol. Microbiol.">
        <title>The Global Catalogue of Microorganisms (GCM) 10K type strain sequencing project: providing services to taxonomists for standard genome sequencing and annotation.</title>
        <authorList>
            <consortium name="The Broad Institute Genomics Platform"/>
            <consortium name="The Broad Institute Genome Sequencing Center for Infectious Disease"/>
            <person name="Wu L."/>
            <person name="Ma J."/>
        </authorList>
    </citation>
    <scope>NUCLEOTIDE SEQUENCE [LARGE SCALE GENOMIC DNA]</scope>
    <source>
        <strain evidence="8">KCTC 52490</strain>
    </source>
</reference>
<dbReference type="PRINTS" id="PR00420">
    <property type="entry name" value="RNGMNOXGNASE"/>
</dbReference>
<dbReference type="InterPro" id="IPR043683">
    <property type="entry name" value="TetX_monooxygenase"/>
</dbReference>
<dbReference type="Pfam" id="PF01494">
    <property type="entry name" value="FAD_binding_3"/>
    <property type="match status" value="1"/>
</dbReference>
<keyword evidence="2 5" id="KW-0274">FAD</keyword>
<feature type="binding site" evidence="5">
    <location>
        <position position="58"/>
    </location>
    <ligand>
        <name>FAD</name>
        <dbReference type="ChEBI" id="CHEBI:57692"/>
    </ligand>
</feature>
<keyword evidence="5" id="KW-0547">Nucleotide-binding</keyword>
<protein>
    <recommendedName>
        <fullName evidence="5">Flavin-dependent monooxygenase</fullName>
    </recommendedName>
    <alternativeName>
        <fullName evidence="5">TetX monooxygenase</fullName>
        <shortName evidence="5">TetX</shortName>
        <ecNumber evidence="5">1.14.13.-</ecNumber>
    </alternativeName>
</protein>